<feature type="transmembrane region" description="Helical" evidence="1">
    <location>
        <begin position="191"/>
        <end position="211"/>
    </location>
</feature>
<keyword evidence="3" id="KW-1185">Reference proteome</keyword>
<dbReference type="InterPro" id="IPR009793">
    <property type="entry name" value="DUF1361"/>
</dbReference>
<feature type="transmembrane region" description="Helical" evidence="1">
    <location>
        <begin position="31"/>
        <end position="51"/>
    </location>
</feature>
<keyword evidence="1" id="KW-0472">Membrane</keyword>
<evidence type="ECO:0000313" key="2">
    <source>
        <dbReference type="EMBL" id="MFD1672569.1"/>
    </source>
</evidence>
<keyword evidence="1" id="KW-0812">Transmembrane</keyword>
<feature type="transmembrane region" description="Helical" evidence="1">
    <location>
        <begin position="141"/>
        <end position="162"/>
    </location>
</feature>
<dbReference type="Proteomes" id="UP001597267">
    <property type="component" value="Unassembled WGS sequence"/>
</dbReference>
<comment type="caution">
    <text evidence="2">The sequence shown here is derived from an EMBL/GenBank/DDBJ whole genome shotgun (WGS) entry which is preliminary data.</text>
</comment>
<keyword evidence="1" id="KW-1133">Transmembrane helix</keyword>
<name>A0ABW4J869_9LACO</name>
<feature type="transmembrane region" description="Helical" evidence="1">
    <location>
        <begin position="9"/>
        <end position="25"/>
    </location>
</feature>
<protein>
    <submittedName>
        <fullName evidence="2">DUF1361 domain-containing protein</fullName>
    </submittedName>
</protein>
<dbReference type="RefSeq" id="WP_164506939.1">
    <property type="nucleotide sequence ID" value="NZ_JBHTOP010000026.1"/>
</dbReference>
<dbReference type="EMBL" id="JBHTOP010000026">
    <property type="protein sequence ID" value="MFD1672569.1"/>
    <property type="molecule type" value="Genomic_DNA"/>
</dbReference>
<proteinExistence type="predicted"/>
<gene>
    <name evidence="2" type="ORF">ACFQ5M_10695</name>
</gene>
<organism evidence="2 3">
    <name type="scientific">Agrilactobacillus yilanensis</name>
    <dbReference type="NCBI Taxonomy" id="2485997"/>
    <lineage>
        <taxon>Bacteria</taxon>
        <taxon>Bacillati</taxon>
        <taxon>Bacillota</taxon>
        <taxon>Bacilli</taxon>
        <taxon>Lactobacillales</taxon>
        <taxon>Lactobacillaceae</taxon>
        <taxon>Agrilactobacillus</taxon>
    </lineage>
</organism>
<evidence type="ECO:0000256" key="1">
    <source>
        <dbReference type="SAM" id="Phobius"/>
    </source>
</evidence>
<reference evidence="3" key="1">
    <citation type="journal article" date="2019" name="Int. J. Syst. Evol. Microbiol.">
        <title>The Global Catalogue of Microorganisms (GCM) 10K type strain sequencing project: providing services to taxonomists for standard genome sequencing and annotation.</title>
        <authorList>
            <consortium name="The Broad Institute Genomics Platform"/>
            <consortium name="The Broad Institute Genome Sequencing Center for Infectious Disease"/>
            <person name="Wu L."/>
            <person name="Ma J."/>
        </authorList>
    </citation>
    <scope>NUCLEOTIDE SEQUENCE [LARGE SCALE GENOMIC DNA]</scope>
    <source>
        <strain evidence="3">CCM 8896</strain>
    </source>
</reference>
<evidence type="ECO:0000313" key="3">
    <source>
        <dbReference type="Proteomes" id="UP001597267"/>
    </source>
</evidence>
<dbReference type="Pfam" id="PF07099">
    <property type="entry name" value="DUF1361"/>
    <property type="match status" value="1"/>
</dbReference>
<accession>A0ABW4J869</accession>
<feature type="transmembrane region" description="Helical" evidence="1">
    <location>
        <begin position="103"/>
        <end position="129"/>
    </location>
</feature>
<feature type="transmembrane region" description="Helical" evidence="1">
    <location>
        <begin position="58"/>
        <end position="78"/>
    </location>
</feature>
<sequence length="220" mass="26445">MQKKQLQWLIRLVYILFLIYAFFFIQDPYDFIFLNTLLAYIPIELAFHLTANRPKHNIFFWLIFIVWLLFYPNNPYLLTDLFHLTLLHPYNPATMLIKTDIHIWLYFAYLVGTAIVTTIIGLATFENVVQALTQRFFKNNILVHTFIFELLLFLTSIGIYIGRFLRIHTVYLLDPQAIIQPLLKMWHLQSIQFFLIIFGLLNLIYLSIWIFRQLLHKNEL</sequence>